<sequence length="126" mass="14000">MSELIHEAGFADVTLAQCSVFRFGGPDGRRPTELAARVGMSKQAVNDGLRHLEALGYLNRAPHPDDGRARVVRLTDRGRELQNAIRAAGSQVEREWQEEIGEPEWTVFCEVLDRLAEAALEMGQEV</sequence>
<dbReference type="SMART" id="SM00347">
    <property type="entry name" value="HTH_MARR"/>
    <property type="match status" value="1"/>
</dbReference>
<reference evidence="5" key="1">
    <citation type="submission" date="2020-02" db="EMBL/GenBank/DDBJ databases">
        <authorList>
            <person name="Meier V. D."/>
        </authorList>
    </citation>
    <scope>NUCLEOTIDE SEQUENCE</scope>
    <source>
        <strain evidence="5">AVDCRST_MAG53</strain>
    </source>
</reference>
<dbReference type="GO" id="GO:0003677">
    <property type="term" value="F:DNA binding"/>
    <property type="evidence" value="ECO:0007669"/>
    <property type="project" value="UniProtKB-KW"/>
</dbReference>
<dbReference type="PANTHER" id="PTHR33164">
    <property type="entry name" value="TRANSCRIPTIONAL REGULATOR, MARR FAMILY"/>
    <property type="match status" value="1"/>
</dbReference>
<gene>
    <name evidence="5" type="ORF">AVDCRST_MAG53-1904</name>
</gene>
<keyword evidence="1" id="KW-0805">Transcription regulation</keyword>
<dbReference type="InterPro" id="IPR039422">
    <property type="entry name" value="MarR/SlyA-like"/>
</dbReference>
<dbReference type="PROSITE" id="PS50995">
    <property type="entry name" value="HTH_MARR_2"/>
    <property type="match status" value="1"/>
</dbReference>
<dbReference type="Pfam" id="PF12802">
    <property type="entry name" value="MarR_2"/>
    <property type="match status" value="1"/>
</dbReference>
<dbReference type="InterPro" id="IPR000835">
    <property type="entry name" value="HTH_MarR-typ"/>
</dbReference>
<dbReference type="PROSITE" id="PS01117">
    <property type="entry name" value="HTH_MARR_1"/>
    <property type="match status" value="1"/>
</dbReference>
<dbReference type="EMBL" id="CADCVR010000063">
    <property type="protein sequence ID" value="CAA9500223.1"/>
    <property type="molecule type" value="Genomic_DNA"/>
</dbReference>
<dbReference type="InterPro" id="IPR023187">
    <property type="entry name" value="Tscrpt_reg_MarR-type_CS"/>
</dbReference>
<organism evidence="5">
    <name type="scientific">uncultured Solirubrobacteraceae bacterium</name>
    <dbReference type="NCBI Taxonomy" id="1162706"/>
    <lineage>
        <taxon>Bacteria</taxon>
        <taxon>Bacillati</taxon>
        <taxon>Actinomycetota</taxon>
        <taxon>Thermoleophilia</taxon>
        <taxon>Solirubrobacterales</taxon>
        <taxon>Solirubrobacteraceae</taxon>
        <taxon>environmental samples</taxon>
    </lineage>
</organism>
<protein>
    <recommendedName>
        <fullName evidence="4">HTH marR-type domain-containing protein</fullName>
    </recommendedName>
</protein>
<dbReference type="AlphaFoldDB" id="A0A6J4SP71"/>
<feature type="domain" description="HTH marR-type" evidence="4">
    <location>
        <begin position="1"/>
        <end position="117"/>
    </location>
</feature>
<dbReference type="PRINTS" id="PR00598">
    <property type="entry name" value="HTHMARR"/>
</dbReference>
<evidence type="ECO:0000259" key="4">
    <source>
        <dbReference type="PROSITE" id="PS50995"/>
    </source>
</evidence>
<keyword evidence="2" id="KW-0238">DNA-binding</keyword>
<dbReference type="InterPro" id="IPR036390">
    <property type="entry name" value="WH_DNA-bd_sf"/>
</dbReference>
<proteinExistence type="predicted"/>
<evidence type="ECO:0000256" key="1">
    <source>
        <dbReference type="ARBA" id="ARBA00023015"/>
    </source>
</evidence>
<evidence type="ECO:0000313" key="5">
    <source>
        <dbReference type="EMBL" id="CAA9500223.1"/>
    </source>
</evidence>
<name>A0A6J4SP71_9ACTN</name>
<dbReference type="GO" id="GO:0003700">
    <property type="term" value="F:DNA-binding transcription factor activity"/>
    <property type="evidence" value="ECO:0007669"/>
    <property type="project" value="InterPro"/>
</dbReference>
<dbReference type="SUPFAM" id="SSF46785">
    <property type="entry name" value="Winged helix' DNA-binding domain"/>
    <property type="match status" value="1"/>
</dbReference>
<evidence type="ECO:0000256" key="3">
    <source>
        <dbReference type="ARBA" id="ARBA00023163"/>
    </source>
</evidence>
<dbReference type="GO" id="GO:0006950">
    <property type="term" value="P:response to stress"/>
    <property type="evidence" value="ECO:0007669"/>
    <property type="project" value="TreeGrafter"/>
</dbReference>
<dbReference type="PANTHER" id="PTHR33164:SF99">
    <property type="entry name" value="MARR FAMILY REGULATORY PROTEIN"/>
    <property type="match status" value="1"/>
</dbReference>
<accession>A0A6J4SP71</accession>
<dbReference type="Gene3D" id="1.10.10.10">
    <property type="entry name" value="Winged helix-like DNA-binding domain superfamily/Winged helix DNA-binding domain"/>
    <property type="match status" value="1"/>
</dbReference>
<dbReference type="InterPro" id="IPR036388">
    <property type="entry name" value="WH-like_DNA-bd_sf"/>
</dbReference>
<evidence type="ECO:0000256" key="2">
    <source>
        <dbReference type="ARBA" id="ARBA00023125"/>
    </source>
</evidence>
<keyword evidence="3" id="KW-0804">Transcription</keyword>